<dbReference type="AlphaFoldDB" id="A0A8J2SW11"/>
<dbReference type="Gene3D" id="3.40.630.10">
    <property type="entry name" value="Zn peptidases"/>
    <property type="match status" value="1"/>
</dbReference>
<organism evidence="5 6">
    <name type="scientific">Pelagomonas calceolata</name>
    <dbReference type="NCBI Taxonomy" id="35677"/>
    <lineage>
        <taxon>Eukaryota</taxon>
        <taxon>Sar</taxon>
        <taxon>Stramenopiles</taxon>
        <taxon>Ochrophyta</taxon>
        <taxon>Pelagophyceae</taxon>
        <taxon>Pelagomonadales</taxon>
        <taxon>Pelagomonadaceae</taxon>
        <taxon>Pelagomonas</taxon>
    </lineage>
</organism>
<dbReference type="InterPro" id="IPR000834">
    <property type="entry name" value="Peptidase_M14"/>
</dbReference>
<dbReference type="OrthoDB" id="10253041at2759"/>
<dbReference type="GO" id="GO:0006508">
    <property type="term" value="P:proteolysis"/>
    <property type="evidence" value="ECO:0007669"/>
    <property type="project" value="InterPro"/>
</dbReference>
<proteinExistence type="inferred from homology"/>
<dbReference type="InterPro" id="IPR050821">
    <property type="entry name" value="Cytosolic_carboxypeptidase"/>
</dbReference>
<evidence type="ECO:0000256" key="2">
    <source>
        <dbReference type="ARBA" id="ARBA00005988"/>
    </source>
</evidence>
<evidence type="ECO:0000256" key="3">
    <source>
        <dbReference type="PROSITE-ProRule" id="PRU01379"/>
    </source>
</evidence>
<feature type="active site" description="Proton donor/acceptor" evidence="3">
    <location>
        <position position="392"/>
    </location>
</feature>
<keyword evidence="6" id="KW-1185">Reference proteome</keyword>
<dbReference type="Proteomes" id="UP000789595">
    <property type="component" value="Unassembled WGS sequence"/>
</dbReference>
<dbReference type="GO" id="GO:0008270">
    <property type="term" value="F:zinc ion binding"/>
    <property type="evidence" value="ECO:0007669"/>
    <property type="project" value="InterPro"/>
</dbReference>
<gene>
    <name evidence="5" type="ORF">PECAL_4P16450</name>
</gene>
<comment type="caution">
    <text evidence="5">The sequence shown here is derived from an EMBL/GenBank/DDBJ whole genome shotgun (WGS) entry which is preliminary data.</text>
</comment>
<dbReference type="Pfam" id="PF18027">
    <property type="entry name" value="Pepdidase_M14_N"/>
    <property type="match status" value="1"/>
</dbReference>
<dbReference type="Pfam" id="PF00246">
    <property type="entry name" value="Peptidase_M14"/>
    <property type="match status" value="1"/>
</dbReference>
<dbReference type="EMBL" id="CAKKNE010000004">
    <property type="protein sequence ID" value="CAH0374369.1"/>
    <property type="molecule type" value="Genomic_DNA"/>
</dbReference>
<reference evidence="5" key="1">
    <citation type="submission" date="2021-11" db="EMBL/GenBank/DDBJ databases">
        <authorList>
            <consortium name="Genoscope - CEA"/>
            <person name="William W."/>
        </authorList>
    </citation>
    <scope>NUCLEOTIDE SEQUENCE</scope>
</reference>
<sequence>MLLLGGRSLLRSPTLRVARAPTLLMAVAARALSAPALPRPPSISAAFDSGNIEVKDVACGSDDAHTFTLKIRPDAYTHGTDKTAHFQWFHFRASGVRGKKCTFVLENAGDASYPEGWEDYKTVASYDRLDWFRIASTEYKDGKLSWTLEPERDSVWFSYFAPYSWERHERLVAELSGPGQLGTHTSIGETLEGRPLDLLTFGDGPLTIWATARQHPGESMAEWCAEGLGRFLNSVDDPLARELRRVATVRLVPNMNPDGAVAGYLRVNAAGANLNREWASGVYEGYDAPSLERSPEVFYTLAAMDQLGMDAHVDIHGDEAIAANFFAGTEGIPSWDESLAAQLKALSDAFLRRSPDFQVGLGYDVEPPGEGNMAVGSNAVAERYNALSVTLEMPFKDTLTPAEAADPVRGWSPGRAKAFGAALGAALLDAAPTVAAARGKELH</sequence>
<feature type="domain" description="Peptidase M14" evidence="4">
    <location>
        <begin position="161"/>
        <end position="423"/>
    </location>
</feature>
<dbReference type="GO" id="GO:0004181">
    <property type="term" value="F:metallocarboxypeptidase activity"/>
    <property type="evidence" value="ECO:0007669"/>
    <property type="project" value="InterPro"/>
</dbReference>
<comment type="cofactor">
    <cofactor evidence="1">
        <name>Zn(2+)</name>
        <dbReference type="ChEBI" id="CHEBI:29105"/>
    </cofactor>
</comment>
<evidence type="ECO:0000256" key="1">
    <source>
        <dbReference type="ARBA" id="ARBA00001947"/>
    </source>
</evidence>
<evidence type="ECO:0000313" key="5">
    <source>
        <dbReference type="EMBL" id="CAH0374369.1"/>
    </source>
</evidence>
<dbReference type="InterPro" id="IPR040626">
    <property type="entry name" value="Pepdidase_M14_N"/>
</dbReference>
<evidence type="ECO:0000259" key="4">
    <source>
        <dbReference type="PROSITE" id="PS52035"/>
    </source>
</evidence>
<dbReference type="PANTHER" id="PTHR12756:SF11">
    <property type="entry name" value="CYTOSOLIC CARBOXYPEPTIDASE 1"/>
    <property type="match status" value="1"/>
</dbReference>
<evidence type="ECO:0000313" key="6">
    <source>
        <dbReference type="Proteomes" id="UP000789595"/>
    </source>
</evidence>
<dbReference type="PROSITE" id="PS52035">
    <property type="entry name" value="PEPTIDASE_M14"/>
    <property type="match status" value="1"/>
</dbReference>
<dbReference type="PANTHER" id="PTHR12756">
    <property type="entry name" value="CYTOSOLIC CARBOXYPEPTIDASE"/>
    <property type="match status" value="1"/>
</dbReference>
<protein>
    <recommendedName>
        <fullName evidence="4">Peptidase M14 domain-containing protein</fullName>
    </recommendedName>
</protein>
<dbReference type="SUPFAM" id="SSF53187">
    <property type="entry name" value="Zn-dependent exopeptidases"/>
    <property type="match status" value="1"/>
</dbReference>
<dbReference type="Gene3D" id="2.60.40.3120">
    <property type="match status" value="1"/>
</dbReference>
<name>A0A8J2SW11_9STRA</name>
<dbReference type="CDD" id="cd06234">
    <property type="entry name" value="M14_PaCCP-like"/>
    <property type="match status" value="1"/>
</dbReference>
<comment type="similarity">
    <text evidence="2 3">Belongs to the peptidase M14 family.</text>
</comment>
<accession>A0A8J2SW11</accession>